<keyword evidence="1" id="KW-0732">Signal</keyword>
<dbReference type="Pfam" id="PF00496">
    <property type="entry name" value="SBP_bac_5"/>
    <property type="match status" value="1"/>
</dbReference>
<organism evidence="3 4">
    <name type="scientific">Nonomuraea glycinis</name>
    <dbReference type="NCBI Taxonomy" id="2047744"/>
    <lineage>
        <taxon>Bacteria</taxon>
        <taxon>Bacillati</taxon>
        <taxon>Actinomycetota</taxon>
        <taxon>Actinomycetes</taxon>
        <taxon>Streptosporangiales</taxon>
        <taxon>Streptosporangiaceae</taxon>
        <taxon>Nonomuraea</taxon>
    </lineage>
</organism>
<dbReference type="InterPro" id="IPR039424">
    <property type="entry name" value="SBP_5"/>
</dbReference>
<dbReference type="InterPro" id="IPR030678">
    <property type="entry name" value="Peptide/Ni-bd"/>
</dbReference>
<dbReference type="Proteomes" id="UP000660745">
    <property type="component" value="Unassembled WGS sequence"/>
</dbReference>
<dbReference type="GO" id="GO:0015833">
    <property type="term" value="P:peptide transport"/>
    <property type="evidence" value="ECO:0007669"/>
    <property type="project" value="TreeGrafter"/>
</dbReference>
<keyword evidence="4" id="KW-1185">Reference proteome</keyword>
<feature type="domain" description="Solute-binding protein family 5" evidence="2">
    <location>
        <begin position="69"/>
        <end position="431"/>
    </location>
</feature>
<reference evidence="3" key="1">
    <citation type="journal article" date="2014" name="Int. J. Syst. Evol. Microbiol.">
        <title>Complete genome sequence of Corynebacterium casei LMG S-19264T (=DSM 44701T), isolated from a smear-ripened cheese.</title>
        <authorList>
            <consortium name="US DOE Joint Genome Institute (JGI-PGF)"/>
            <person name="Walter F."/>
            <person name="Albersmeier A."/>
            <person name="Kalinowski J."/>
            <person name="Ruckert C."/>
        </authorList>
    </citation>
    <scope>NUCLEOTIDE SEQUENCE</scope>
    <source>
        <strain evidence="3">CGMCC 4.7430</strain>
    </source>
</reference>
<dbReference type="PANTHER" id="PTHR30290">
    <property type="entry name" value="PERIPLASMIC BINDING COMPONENT OF ABC TRANSPORTER"/>
    <property type="match status" value="1"/>
</dbReference>
<evidence type="ECO:0000313" key="3">
    <source>
        <dbReference type="EMBL" id="GGP01871.1"/>
    </source>
</evidence>
<feature type="chain" id="PRO_5038590936" evidence="1">
    <location>
        <begin position="17"/>
        <end position="519"/>
    </location>
</feature>
<dbReference type="GO" id="GO:0042597">
    <property type="term" value="C:periplasmic space"/>
    <property type="evidence" value="ECO:0007669"/>
    <property type="project" value="UniProtKB-ARBA"/>
</dbReference>
<comment type="caution">
    <text evidence="3">The sequence shown here is derived from an EMBL/GenBank/DDBJ whole genome shotgun (WGS) entry which is preliminary data.</text>
</comment>
<protein>
    <submittedName>
        <fullName evidence="3">Solute-binding transporter (Periplasmic)</fullName>
    </submittedName>
</protein>
<gene>
    <name evidence="3" type="ORF">GCM10012278_06840</name>
</gene>
<dbReference type="SUPFAM" id="SSF53850">
    <property type="entry name" value="Periplasmic binding protein-like II"/>
    <property type="match status" value="1"/>
</dbReference>
<accession>A0A917ZZT2</accession>
<dbReference type="EMBL" id="BMNK01000001">
    <property type="protein sequence ID" value="GGP01871.1"/>
    <property type="molecule type" value="Genomic_DNA"/>
</dbReference>
<feature type="signal peptide" evidence="1">
    <location>
        <begin position="1"/>
        <end position="16"/>
    </location>
</feature>
<evidence type="ECO:0000256" key="1">
    <source>
        <dbReference type="SAM" id="SignalP"/>
    </source>
</evidence>
<name>A0A917ZZT2_9ACTN</name>
<reference evidence="3" key="2">
    <citation type="submission" date="2020-09" db="EMBL/GenBank/DDBJ databases">
        <authorList>
            <person name="Sun Q."/>
            <person name="Zhou Y."/>
        </authorList>
    </citation>
    <scope>NUCLEOTIDE SEQUENCE</scope>
    <source>
        <strain evidence="3">CGMCC 4.7430</strain>
    </source>
</reference>
<dbReference type="Gene3D" id="3.40.190.10">
    <property type="entry name" value="Periplasmic binding protein-like II"/>
    <property type="match status" value="1"/>
</dbReference>
<proteinExistence type="predicted"/>
<dbReference type="InterPro" id="IPR000914">
    <property type="entry name" value="SBP_5_dom"/>
</dbReference>
<dbReference type="AlphaFoldDB" id="A0A917ZZT2"/>
<sequence length="519" mass="56593">MLAALMAGVLAISACAGESGGAEDKVYVYAVNGDPMTTGLNAQLTGGTYPILFSAQLEDTLIFLSDDYKMSPGLAKEWQVSPDGLDLTLHLREGVKWHDGKPFTAEDVKFNFEEIVPLQTFGALLAKRIKSVEITGASTVVVHLDKPYGPLLETVSQQFMLPKHIYAGTDYITNEANKKPIGTGPMKYGSYTPGQEVSLVKNPDYWGEKSQVDRAVYTVMADPNSRAEALVAGEIDGAVLDPSQQGRISTDENTELLTHGMFPQMVSMMFNTQSTYLKDQAVRAALFAALDRDAFAKTAMSGIGKTATGFVPPSFDWAVSPEVDFDKDFPRDLDAINKTLDDAGFERGPDGTRFTLNILYIFTLTEVGATVQMAQSMLKELGIATKITSAGGAVYSEKLYKKSEFDLAFVRMTTGPDPSLGIANWYQCNKKRNPGSNPTHICDPEIDAAAAAALDTNDKAKRAEALKKMQARAAELMYYAPLAWFNGAFPTISTTRWQGQDAPRVMAERLPWSKMTPAR</sequence>
<evidence type="ECO:0000259" key="2">
    <source>
        <dbReference type="Pfam" id="PF00496"/>
    </source>
</evidence>
<dbReference type="Gene3D" id="3.90.76.10">
    <property type="entry name" value="Dipeptide-binding Protein, Domain 1"/>
    <property type="match status" value="1"/>
</dbReference>
<dbReference type="Gene3D" id="3.10.105.10">
    <property type="entry name" value="Dipeptide-binding Protein, Domain 3"/>
    <property type="match status" value="1"/>
</dbReference>
<evidence type="ECO:0000313" key="4">
    <source>
        <dbReference type="Proteomes" id="UP000660745"/>
    </source>
</evidence>
<dbReference type="GO" id="GO:0043190">
    <property type="term" value="C:ATP-binding cassette (ABC) transporter complex"/>
    <property type="evidence" value="ECO:0007669"/>
    <property type="project" value="InterPro"/>
</dbReference>
<dbReference type="GO" id="GO:1904680">
    <property type="term" value="F:peptide transmembrane transporter activity"/>
    <property type="evidence" value="ECO:0007669"/>
    <property type="project" value="TreeGrafter"/>
</dbReference>
<dbReference type="PIRSF" id="PIRSF002741">
    <property type="entry name" value="MppA"/>
    <property type="match status" value="1"/>
</dbReference>